<feature type="region of interest" description="Disordered" evidence="1">
    <location>
        <begin position="488"/>
        <end position="507"/>
    </location>
</feature>
<dbReference type="RefSeq" id="XP_015608982.1">
    <property type="nucleotide sequence ID" value="XM_015753496.2"/>
</dbReference>
<evidence type="ECO:0000313" key="4">
    <source>
        <dbReference type="RefSeq" id="XP_015608982.1"/>
    </source>
</evidence>
<dbReference type="PROSITE" id="PS51159">
    <property type="entry name" value="CBM21"/>
    <property type="match status" value="1"/>
</dbReference>
<proteinExistence type="predicted"/>
<dbReference type="GeneID" id="107274398"/>
<dbReference type="PANTHER" id="PTHR12307:SF36">
    <property type="entry name" value="GLYCOGEN-BINDING SUBUNIT 76A"/>
    <property type="match status" value="1"/>
</dbReference>
<feature type="compositionally biased region" description="Basic and acidic residues" evidence="1">
    <location>
        <begin position="308"/>
        <end position="318"/>
    </location>
</feature>
<feature type="compositionally biased region" description="Low complexity" evidence="1">
    <location>
        <begin position="495"/>
        <end position="507"/>
    </location>
</feature>
<evidence type="ECO:0000256" key="1">
    <source>
        <dbReference type="SAM" id="MobiDB-lite"/>
    </source>
</evidence>
<dbReference type="Pfam" id="PF03370">
    <property type="entry name" value="CBM_21"/>
    <property type="match status" value="1"/>
</dbReference>
<dbReference type="GO" id="GO:0000164">
    <property type="term" value="C:protein phosphatase type 1 complex"/>
    <property type="evidence" value="ECO:0007669"/>
    <property type="project" value="TreeGrafter"/>
</dbReference>
<feature type="domain" description="CBM21" evidence="2">
    <location>
        <begin position="696"/>
        <end position="805"/>
    </location>
</feature>
<dbReference type="GO" id="GO:0005979">
    <property type="term" value="P:regulation of glycogen biosynthetic process"/>
    <property type="evidence" value="ECO:0007669"/>
    <property type="project" value="TreeGrafter"/>
</dbReference>
<dbReference type="InterPro" id="IPR050782">
    <property type="entry name" value="PP1_regulatory_subunit_3"/>
</dbReference>
<feature type="region of interest" description="Disordered" evidence="1">
    <location>
        <begin position="400"/>
        <end position="424"/>
    </location>
</feature>
<dbReference type="PANTHER" id="PTHR12307">
    <property type="entry name" value="PROTEIN PHOSPHATASE 1 REGULATORY SUBUNIT"/>
    <property type="match status" value="1"/>
</dbReference>
<dbReference type="GO" id="GO:0008157">
    <property type="term" value="F:protein phosphatase 1 binding"/>
    <property type="evidence" value="ECO:0007669"/>
    <property type="project" value="TreeGrafter"/>
</dbReference>
<evidence type="ECO:0000259" key="2">
    <source>
        <dbReference type="PROSITE" id="PS51159"/>
    </source>
</evidence>
<keyword evidence="3" id="KW-1185">Reference proteome</keyword>
<feature type="compositionally biased region" description="Acidic residues" evidence="1">
    <location>
        <begin position="256"/>
        <end position="267"/>
    </location>
</feature>
<reference evidence="4" key="1">
    <citation type="submission" date="2025-08" db="UniProtKB">
        <authorList>
            <consortium name="RefSeq"/>
        </authorList>
    </citation>
    <scope>IDENTIFICATION</scope>
</reference>
<gene>
    <name evidence="4" type="primary">LOC107274398</name>
</gene>
<feature type="compositionally biased region" description="Polar residues" evidence="1">
    <location>
        <begin position="147"/>
        <end position="163"/>
    </location>
</feature>
<dbReference type="GO" id="GO:2001069">
    <property type="term" value="F:glycogen binding"/>
    <property type="evidence" value="ECO:0007669"/>
    <property type="project" value="TreeGrafter"/>
</dbReference>
<protein>
    <submittedName>
        <fullName evidence="4">Glycogen-binding subunit 76A isoform X1</fullName>
    </submittedName>
</protein>
<dbReference type="KEGG" id="ccin:107274398"/>
<dbReference type="Gene3D" id="2.60.40.2440">
    <property type="entry name" value="Carbohydrate binding type-21 domain"/>
    <property type="match status" value="1"/>
</dbReference>
<dbReference type="AlphaFoldDB" id="A0AAJ7CEQ1"/>
<dbReference type="Proteomes" id="UP000694920">
    <property type="component" value="Unplaced"/>
</dbReference>
<feature type="region of interest" description="Disordered" evidence="1">
    <location>
        <begin position="126"/>
        <end position="176"/>
    </location>
</feature>
<dbReference type="InterPro" id="IPR038175">
    <property type="entry name" value="CBM21_dom_sf"/>
</dbReference>
<organism evidence="3 4">
    <name type="scientific">Cephus cinctus</name>
    <name type="common">Wheat stem sawfly</name>
    <dbReference type="NCBI Taxonomy" id="211228"/>
    <lineage>
        <taxon>Eukaryota</taxon>
        <taxon>Metazoa</taxon>
        <taxon>Ecdysozoa</taxon>
        <taxon>Arthropoda</taxon>
        <taxon>Hexapoda</taxon>
        <taxon>Insecta</taxon>
        <taxon>Pterygota</taxon>
        <taxon>Neoptera</taxon>
        <taxon>Endopterygota</taxon>
        <taxon>Hymenoptera</taxon>
        <taxon>Cephoidea</taxon>
        <taxon>Cephidae</taxon>
        <taxon>Cephus</taxon>
    </lineage>
</organism>
<feature type="region of interest" description="Disordered" evidence="1">
    <location>
        <begin position="225"/>
        <end position="333"/>
    </location>
</feature>
<accession>A0AAJ7CEQ1</accession>
<feature type="region of interest" description="Disordered" evidence="1">
    <location>
        <begin position="54"/>
        <end position="74"/>
    </location>
</feature>
<name>A0AAJ7CEQ1_CEPCN</name>
<dbReference type="InterPro" id="IPR005036">
    <property type="entry name" value="CBM21_dom"/>
</dbReference>
<evidence type="ECO:0000313" key="3">
    <source>
        <dbReference type="Proteomes" id="UP000694920"/>
    </source>
</evidence>
<feature type="compositionally biased region" description="Polar residues" evidence="1">
    <location>
        <begin position="283"/>
        <end position="293"/>
    </location>
</feature>
<feature type="region of interest" description="Disordered" evidence="1">
    <location>
        <begin position="561"/>
        <end position="582"/>
    </location>
</feature>
<sequence length="833" mass="92304">MSYCDNWSRASLDASCRRPVTSRRDVTDVHGRQFRVDETLALLYSLQDTERHLDHTEVSSSTRITEDSPGATTGSAIIAMDSAGSSGSRGGTSGDSSCGLVSSLFPSSCRGRAEAFARRLHHRLTSLGGDQDSESHESPGRNLGKASETSWLQPAHGGSSNKPNHVHERQPRQSSDSDLYFDFDIDIDDDVPGSPAEEATDAELAELLVNPKTLKDNHHEACHCSSNIRTPMEPQHQDSESGCVFSSPATGTSPDSDSEVYFDPESSETDKNTTNGFFDPITASDSDTSNFSNGELAAKISTHRRSSPRPEEKCRDIDQETSESSESVDNDKRLIDKVDKDSIKNIICSSCEDSLNGKSSLDTTSPSHESLWSTFDDSTLSLQDDSPSRISNINSVSLRPQHVPKSHSDSEIPLNRYRIDGGPRKDPFVEVDEVDFHNRIGNGQKPSNDTDNVSGVIKHEDLQEMAKKDEQVCESLANLKDIITTNLQVPHTDDPGTSDTDTDHSTYSSTINIPGALTLEYPSGTRVQCSDTVKNEVKLQIKDGEVLNGTEESKMIQLLKRLGTSPNPDEDNNDICKEDKDLEDDYDRPQRVRRCSSLKTGKTPPGTPGHKKIVRFADVLGLDLADVRTFLDEIPKIPNSAYSDLIYDDTLLKEPVKNSMWTSCYQEPHRGTSVKNKSDRTLVTLFQQPGGLPNFLDLVRERQVCLENVVVQDPTNLCLQGTVRVRNLDFHKSVHIRYTLNSWLNFSDLQATYVPNSCDGFSDKFAFILYCHTLKIGQRLEFAVRFQCKGAQYWDNNGGVNYCFQCLPIAPNVGYIPITNAESNDADWSPTFY</sequence>
<feature type="compositionally biased region" description="Acidic residues" evidence="1">
    <location>
        <begin position="319"/>
        <end position="328"/>
    </location>
</feature>
<dbReference type="CTD" id="40102"/>